<evidence type="ECO:0000313" key="3">
    <source>
        <dbReference type="Proteomes" id="UP000276888"/>
    </source>
</evidence>
<evidence type="ECO:0000313" key="2">
    <source>
        <dbReference type="EMBL" id="AZS38249.1"/>
    </source>
</evidence>
<accession>A0A3Q9J1F4</accession>
<dbReference type="AlphaFoldDB" id="A0A3Q9J1F4"/>
<sequence length="53" mass="5414">MSDTRDPQDEQQIADAPDGAAPAIDAAGMGQETGEVPAELDDDDTSSPSPDLV</sequence>
<dbReference type="Proteomes" id="UP000276888">
    <property type="component" value="Chromosome"/>
</dbReference>
<reference evidence="2 3" key="1">
    <citation type="submission" date="2018-08" db="EMBL/GenBank/DDBJ databases">
        <title>Microbacterium lemovicicum sp. nov., a bacterium isolated from a natural uranium-rich soil.</title>
        <authorList>
            <person name="ORTET P."/>
        </authorList>
    </citation>
    <scope>NUCLEOTIDE SEQUENCE [LARGE SCALE GENOMIC DNA]</scope>
    <source>
        <strain evidence="2 3">Viu22</strain>
    </source>
</reference>
<gene>
    <name evidence="2" type="ORF">CVS47_02902</name>
</gene>
<feature type="region of interest" description="Disordered" evidence="1">
    <location>
        <begin position="1"/>
        <end position="53"/>
    </location>
</feature>
<name>A0A3Q9J1F4_9MICO</name>
<dbReference type="RefSeq" id="WP_164734669.1">
    <property type="nucleotide sequence ID" value="NZ_CP031423.1"/>
</dbReference>
<feature type="compositionally biased region" description="Low complexity" evidence="1">
    <location>
        <begin position="13"/>
        <end position="28"/>
    </location>
</feature>
<proteinExistence type="predicted"/>
<keyword evidence="3" id="KW-1185">Reference proteome</keyword>
<organism evidence="2 3">
    <name type="scientific">Microbacterium lemovicicum</name>
    <dbReference type="NCBI Taxonomy" id="1072463"/>
    <lineage>
        <taxon>Bacteria</taxon>
        <taxon>Bacillati</taxon>
        <taxon>Actinomycetota</taxon>
        <taxon>Actinomycetes</taxon>
        <taxon>Micrococcales</taxon>
        <taxon>Microbacteriaceae</taxon>
        <taxon>Microbacterium</taxon>
    </lineage>
</organism>
<evidence type="ECO:0000256" key="1">
    <source>
        <dbReference type="SAM" id="MobiDB-lite"/>
    </source>
</evidence>
<dbReference type="EMBL" id="CP031423">
    <property type="protein sequence ID" value="AZS38249.1"/>
    <property type="molecule type" value="Genomic_DNA"/>
</dbReference>
<dbReference type="KEGG" id="mlv:CVS47_02902"/>
<protein>
    <submittedName>
        <fullName evidence="2">Uncharacterized protein</fullName>
    </submittedName>
</protein>